<evidence type="ECO:0000313" key="3">
    <source>
        <dbReference type="Proteomes" id="UP000564885"/>
    </source>
</evidence>
<dbReference type="EMBL" id="JABEPP010000002">
    <property type="protein sequence ID" value="NNM72413.1"/>
    <property type="molecule type" value="Genomic_DNA"/>
</dbReference>
<dbReference type="Proteomes" id="UP000564885">
    <property type="component" value="Unassembled WGS sequence"/>
</dbReference>
<keyword evidence="3" id="KW-1185">Reference proteome</keyword>
<dbReference type="Pfam" id="PF12651">
    <property type="entry name" value="RHH_3"/>
    <property type="match status" value="1"/>
</dbReference>
<evidence type="ECO:0000313" key="2">
    <source>
        <dbReference type="EMBL" id="NNM72413.1"/>
    </source>
</evidence>
<gene>
    <name evidence="2" type="ORF">HJG44_08405</name>
</gene>
<sequence>MKIYEDAPVSAKVPCGLIPIIDNLAARLRIRRSDLIRKALADYLSAAGAPLPSQMRLALRGAR</sequence>
<dbReference type="InterPro" id="IPR038733">
    <property type="entry name" value="Predicted_DNA_bind_prot_RHH"/>
</dbReference>
<feature type="domain" description="Predicted DNA-binding protein ribbon-helix-helix" evidence="1">
    <location>
        <begin position="22"/>
        <end position="44"/>
    </location>
</feature>
<comment type="caution">
    <text evidence="2">The sequence shown here is derived from an EMBL/GenBank/DDBJ whole genome shotgun (WGS) entry which is preliminary data.</text>
</comment>
<evidence type="ECO:0000259" key="1">
    <source>
        <dbReference type="Pfam" id="PF12651"/>
    </source>
</evidence>
<protein>
    <submittedName>
        <fullName evidence="2">Ribbon-helix-helix domain-containing protein</fullName>
    </submittedName>
</protein>
<proteinExistence type="predicted"/>
<accession>A0A849IEV8</accession>
<name>A0A849IEV8_9HYPH</name>
<reference evidence="2 3" key="1">
    <citation type="submission" date="2020-04" db="EMBL/GenBank/DDBJ databases">
        <title>Enterovirga sp. isolate from soil.</title>
        <authorList>
            <person name="Chea S."/>
            <person name="Kim D.-U."/>
        </authorList>
    </citation>
    <scope>NUCLEOTIDE SEQUENCE [LARGE SCALE GENOMIC DNA]</scope>
    <source>
        <strain evidence="2 3">DB1703</strain>
    </source>
</reference>
<dbReference type="RefSeq" id="WP_171217886.1">
    <property type="nucleotide sequence ID" value="NZ_JABEPP010000002.1"/>
</dbReference>
<dbReference type="AlphaFoldDB" id="A0A849IEV8"/>
<organism evidence="2 3">
    <name type="scientific">Enterovirga aerilata</name>
    <dbReference type="NCBI Taxonomy" id="2730920"/>
    <lineage>
        <taxon>Bacteria</taxon>
        <taxon>Pseudomonadati</taxon>
        <taxon>Pseudomonadota</taxon>
        <taxon>Alphaproteobacteria</taxon>
        <taxon>Hyphomicrobiales</taxon>
        <taxon>Methylobacteriaceae</taxon>
        <taxon>Enterovirga</taxon>
    </lineage>
</organism>